<gene>
    <name evidence="1" type="ORF">H5410_063888</name>
</gene>
<dbReference type="Proteomes" id="UP000824120">
    <property type="component" value="Chromosome 12"/>
</dbReference>
<evidence type="ECO:0000313" key="1">
    <source>
        <dbReference type="EMBL" id="KAG5574122.1"/>
    </source>
</evidence>
<dbReference type="AlphaFoldDB" id="A0A9J5WES9"/>
<reference evidence="1 2" key="1">
    <citation type="submission" date="2020-09" db="EMBL/GenBank/DDBJ databases">
        <title>De no assembly of potato wild relative species, Solanum commersonii.</title>
        <authorList>
            <person name="Cho K."/>
        </authorList>
    </citation>
    <scope>NUCLEOTIDE SEQUENCE [LARGE SCALE GENOMIC DNA]</scope>
    <source>
        <strain evidence="1">LZ3.2</strain>
        <tissue evidence="1">Leaf</tissue>
    </source>
</reference>
<sequence length="101" mass="11545">MADRRVDWRSRLTSSSDTSQHICGLTQNILFKFGEGFEKLEDLMGFNSKILDLGLAKSLSWGCGEKKRESQEVQGKFLLAHGVKKNGTPPYKKKEKKRRNE</sequence>
<evidence type="ECO:0000313" key="2">
    <source>
        <dbReference type="Proteomes" id="UP000824120"/>
    </source>
</evidence>
<comment type="caution">
    <text evidence="1">The sequence shown here is derived from an EMBL/GenBank/DDBJ whole genome shotgun (WGS) entry which is preliminary data.</text>
</comment>
<dbReference type="EMBL" id="JACXVP010000012">
    <property type="protein sequence ID" value="KAG5574122.1"/>
    <property type="molecule type" value="Genomic_DNA"/>
</dbReference>
<organism evidence="1 2">
    <name type="scientific">Solanum commersonii</name>
    <name type="common">Commerson's wild potato</name>
    <name type="synonym">Commerson's nightshade</name>
    <dbReference type="NCBI Taxonomy" id="4109"/>
    <lineage>
        <taxon>Eukaryota</taxon>
        <taxon>Viridiplantae</taxon>
        <taxon>Streptophyta</taxon>
        <taxon>Embryophyta</taxon>
        <taxon>Tracheophyta</taxon>
        <taxon>Spermatophyta</taxon>
        <taxon>Magnoliopsida</taxon>
        <taxon>eudicotyledons</taxon>
        <taxon>Gunneridae</taxon>
        <taxon>Pentapetalae</taxon>
        <taxon>asterids</taxon>
        <taxon>lamiids</taxon>
        <taxon>Solanales</taxon>
        <taxon>Solanaceae</taxon>
        <taxon>Solanoideae</taxon>
        <taxon>Solaneae</taxon>
        <taxon>Solanum</taxon>
    </lineage>
</organism>
<protein>
    <submittedName>
        <fullName evidence="1">Uncharacterized protein</fullName>
    </submittedName>
</protein>
<keyword evidence="2" id="KW-1185">Reference proteome</keyword>
<accession>A0A9J5WES9</accession>
<proteinExistence type="predicted"/>
<name>A0A9J5WES9_SOLCO</name>